<keyword evidence="3" id="KW-1185">Reference proteome</keyword>
<dbReference type="EMBL" id="FOUZ01000001">
    <property type="protein sequence ID" value="SFM64906.1"/>
    <property type="molecule type" value="Genomic_DNA"/>
</dbReference>
<feature type="transmembrane region" description="Helical" evidence="1">
    <location>
        <begin position="37"/>
        <end position="59"/>
    </location>
</feature>
<keyword evidence="1" id="KW-0812">Transmembrane</keyword>
<organism evidence="2 3">
    <name type="scientific">Algoriella xinjiangensis</name>
    <dbReference type="NCBI Taxonomy" id="684065"/>
    <lineage>
        <taxon>Bacteria</taxon>
        <taxon>Pseudomonadati</taxon>
        <taxon>Bacteroidota</taxon>
        <taxon>Flavobacteriia</taxon>
        <taxon>Flavobacteriales</taxon>
        <taxon>Weeksellaceae</taxon>
        <taxon>Algoriella</taxon>
    </lineage>
</organism>
<keyword evidence="1" id="KW-1133">Transmembrane helix</keyword>
<dbReference type="STRING" id="684065.SAMN05421738_101246"/>
<feature type="transmembrane region" description="Helical" evidence="1">
    <location>
        <begin position="12"/>
        <end position="31"/>
    </location>
</feature>
<proteinExistence type="predicted"/>
<evidence type="ECO:0000313" key="3">
    <source>
        <dbReference type="Proteomes" id="UP000199149"/>
    </source>
</evidence>
<dbReference type="Proteomes" id="UP000199149">
    <property type="component" value="Unassembled WGS sequence"/>
</dbReference>
<feature type="transmembrane region" description="Helical" evidence="1">
    <location>
        <begin position="112"/>
        <end position="132"/>
    </location>
</feature>
<feature type="transmembrane region" description="Helical" evidence="1">
    <location>
        <begin position="66"/>
        <end position="92"/>
    </location>
</feature>
<evidence type="ECO:0000313" key="2">
    <source>
        <dbReference type="EMBL" id="SFM64906.1"/>
    </source>
</evidence>
<sequence>MEQSKLKLVHLFLGIFVIGILLMTFSLTDVLGNYNKLIFSISIYLIGLIITLHGLCIYLKISKLNILFCSLSIDSTTIFIYTNIAWFLIPIGLSLDLYMMESIFIFESFAEIYGFFIIVSIVVNVVVSFFSINMNDEFREQNWKNEISFSSYFMIFIAILFILIFSLIIVLLLVCNLPITAICFTGFILILGNVIHKLKS</sequence>
<keyword evidence="1" id="KW-0472">Membrane</keyword>
<gene>
    <name evidence="2" type="ORF">SAMN05421738_101246</name>
</gene>
<dbReference type="RefSeq" id="WP_092905734.1">
    <property type="nucleotide sequence ID" value="NZ_FOUZ01000001.1"/>
</dbReference>
<protein>
    <submittedName>
        <fullName evidence="2">Uncharacterized protein</fullName>
    </submittedName>
</protein>
<feature type="transmembrane region" description="Helical" evidence="1">
    <location>
        <begin position="152"/>
        <end position="173"/>
    </location>
</feature>
<evidence type="ECO:0000256" key="1">
    <source>
        <dbReference type="SAM" id="Phobius"/>
    </source>
</evidence>
<accession>A0A1I4SK80</accession>
<dbReference type="AlphaFoldDB" id="A0A1I4SK80"/>
<name>A0A1I4SK80_9FLAO</name>
<reference evidence="3" key="1">
    <citation type="submission" date="2016-10" db="EMBL/GenBank/DDBJ databases">
        <authorList>
            <person name="Varghese N."/>
            <person name="Submissions S."/>
        </authorList>
    </citation>
    <scope>NUCLEOTIDE SEQUENCE [LARGE SCALE GENOMIC DNA]</scope>
    <source>
        <strain evidence="3">XJ109</strain>
    </source>
</reference>
<feature type="transmembrane region" description="Helical" evidence="1">
    <location>
        <begin position="179"/>
        <end position="196"/>
    </location>
</feature>